<dbReference type="EMBL" id="CM046390">
    <property type="protein sequence ID" value="KAI8564805.1"/>
    <property type="molecule type" value="Genomic_DNA"/>
</dbReference>
<keyword evidence="2" id="KW-1185">Reference proteome</keyword>
<name>A0ACC0PH27_RHOML</name>
<accession>A0ACC0PH27</accession>
<gene>
    <name evidence="1" type="ORF">RHMOL_Rhmol03G0210800</name>
</gene>
<protein>
    <submittedName>
        <fullName evidence="1">Uncharacterized protein</fullName>
    </submittedName>
</protein>
<proteinExistence type="predicted"/>
<evidence type="ECO:0000313" key="1">
    <source>
        <dbReference type="EMBL" id="KAI8564805.1"/>
    </source>
</evidence>
<comment type="caution">
    <text evidence="1">The sequence shown here is derived from an EMBL/GenBank/DDBJ whole genome shotgun (WGS) entry which is preliminary data.</text>
</comment>
<evidence type="ECO:0000313" key="2">
    <source>
        <dbReference type="Proteomes" id="UP001062846"/>
    </source>
</evidence>
<dbReference type="Proteomes" id="UP001062846">
    <property type="component" value="Chromosome 3"/>
</dbReference>
<organism evidence="1 2">
    <name type="scientific">Rhododendron molle</name>
    <name type="common">Chinese azalea</name>
    <name type="synonym">Azalea mollis</name>
    <dbReference type="NCBI Taxonomy" id="49168"/>
    <lineage>
        <taxon>Eukaryota</taxon>
        <taxon>Viridiplantae</taxon>
        <taxon>Streptophyta</taxon>
        <taxon>Embryophyta</taxon>
        <taxon>Tracheophyta</taxon>
        <taxon>Spermatophyta</taxon>
        <taxon>Magnoliopsida</taxon>
        <taxon>eudicotyledons</taxon>
        <taxon>Gunneridae</taxon>
        <taxon>Pentapetalae</taxon>
        <taxon>asterids</taxon>
        <taxon>Ericales</taxon>
        <taxon>Ericaceae</taxon>
        <taxon>Ericoideae</taxon>
        <taxon>Rhodoreae</taxon>
        <taxon>Rhododendron</taxon>
    </lineage>
</organism>
<sequence length="168" mass="18162">MISMTSLCGGVHTILTNKRKGNVHPLLKRMNKIALPLHQTLGGSKLALYSVLLLITILNSSPPPPATTTIIGFASGDQPFAKIDAPPTTTDDKPTAKSISGKKKRENSNGITGKKGRMAMAQLAQHMESFNTGDAIEYLKELLQRINDLYNKLRATPPDLVAKKSAMI</sequence>
<reference evidence="1" key="1">
    <citation type="submission" date="2022-02" db="EMBL/GenBank/DDBJ databases">
        <title>Plant Genome Project.</title>
        <authorList>
            <person name="Zhang R.-G."/>
        </authorList>
    </citation>
    <scope>NUCLEOTIDE SEQUENCE</scope>
    <source>
        <strain evidence="1">AT1</strain>
    </source>
</reference>